<keyword evidence="4 7" id="KW-0413">Isomerase</keyword>
<dbReference type="SUPFAM" id="SSF50891">
    <property type="entry name" value="Cyclophilin-like"/>
    <property type="match status" value="1"/>
</dbReference>
<dbReference type="KEGG" id="hfl:PUV54_15015"/>
<feature type="chain" id="PRO_5042037540" description="peptidylprolyl isomerase" evidence="5">
    <location>
        <begin position="23"/>
        <end position="300"/>
    </location>
</feature>
<dbReference type="PANTHER" id="PTHR45625:SF4">
    <property type="entry name" value="PEPTIDYLPROLYL ISOMERASE DOMAIN AND WD REPEAT-CONTAINING PROTEIN 1"/>
    <property type="match status" value="1"/>
</dbReference>
<dbReference type="RefSeq" id="WP_274493108.1">
    <property type="nucleotide sequence ID" value="NZ_CP118166.1"/>
</dbReference>
<dbReference type="InterPro" id="IPR044666">
    <property type="entry name" value="Cyclophilin_A-like"/>
</dbReference>
<dbReference type="PROSITE" id="PS00170">
    <property type="entry name" value="CSA_PPIASE_1"/>
    <property type="match status" value="1"/>
</dbReference>
<evidence type="ECO:0000256" key="4">
    <source>
        <dbReference type="ARBA" id="ARBA00023235"/>
    </source>
</evidence>
<protein>
    <recommendedName>
        <fullName evidence="2">peptidylprolyl isomerase</fullName>
        <ecNumber evidence="2">5.2.1.8</ecNumber>
    </recommendedName>
</protein>
<keyword evidence="5" id="KW-0732">Signal</keyword>
<dbReference type="PANTHER" id="PTHR45625">
    <property type="entry name" value="PEPTIDYL-PROLYL CIS-TRANS ISOMERASE-RELATED"/>
    <property type="match status" value="1"/>
</dbReference>
<evidence type="ECO:0000313" key="7">
    <source>
        <dbReference type="EMBL" id="WDI31260.1"/>
    </source>
</evidence>
<evidence type="ECO:0000256" key="1">
    <source>
        <dbReference type="ARBA" id="ARBA00007365"/>
    </source>
</evidence>
<gene>
    <name evidence="7" type="ORF">PUV54_15015</name>
</gene>
<keyword evidence="8" id="KW-1185">Reference proteome</keyword>
<dbReference type="InterPro" id="IPR020892">
    <property type="entry name" value="Cyclophilin-type_PPIase_CS"/>
</dbReference>
<dbReference type="InterPro" id="IPR002130">
    <property type="entry name" value="Cyclophilin-type_PPIase_dom"/>
</dbReference>
<reference evidence="7" key="1">
    <citation type="submission" date="2023-02" db="EMBL/GenBank/DDBJ databases">
        <title>Genome sequence of Hyphococcus flavus.</title>
        <authorList>
            <person name="Rong J.-C."/>
            <person name="Zhao Q."/>
            <person name="Yi M."/>
            <person name="Wu J.-Y."/>
        </authorList>
    </citation>
    <scope>NUCLEOTIDE SEQUENCE</scope>
    <source>
        <strain evidence="7">MCCC 1K03223</strain>
    </source>
</reference>
<dbReference type="GO" id="GO:0003755">
    <property type="term" value="F:peptidyl-prolyl cis-trans isomerase activity"/>
    <property type="evidence" value="ECO:0007669"/>
    <property type="project" value="UniProtKB-KW"/>
</dbReference>
<feature type="domain" description="PPIase cyclophilin-type" evidence="6">
    <location>
        <begin position="59"/>
        <end position="244"/>
    </location>
</feature>
<comment type="similarity">
    <text evidence="1">Belongs to the cyclophilin-type PPIase family.</text>
</comment>
<evidence type="ECO:0000256" key="5">
    <source>
        <dbReference type="SAM" id="SignalP"/>
    </source>
</evidence>
<proteinExistence type="inferred from homology"/>
<dbReference type="EC" id="5.2.1.8" evidence="2"/>
<dbReference type="Pfam" id="PF00160">
    <property type="entry name" value="Pro_isomerase"/>
    <property type="match status" value="1"/>
</dbReference>
<evidence type="ECO:0000313" key="8">
    <source>
        <dbReference type="Proteomes" id="UP001214043"/>
    </source>
</evidence>
<name>A0AAE9ZIY7_9PROT</name>
<dbReference type="CDD" id="cd00317">
    <property type="entry name" value="cyclophilin"/>
    <property type="match status" value="1"/>
</dbReference>
<feature type="signal peptide" evidence="5">
    <location>
        <begin position="1"/>
        <end position="22"/>
    </location>
</feature>
<keyword evidence="3" id="KW-0697">Rotamase</keyword>
<dbReference type="GO" id="GO:0006457">
    <property type="term" value="P:protein folding"/>
    <property type="evidence" value="ECO:0007669"/>
    <property type="project" value="InterPro"/>
</dbReference>
<dbReference type="InterPro" id="IPR029000">
    <property type="entry name" value="Cyclophilin-like_dom_sf"/>
</dbReference>
<dbReference type="AlphaFoldDB" id="A0AAE9ZIY7"/>
<dbReference type="PROSITE" id="PS50072">
    <property type="entry name" value="CSA_PPIASE_2"/>
    <property type="match status" value="1"/>
</dbReference>
<dbReference type="EMBL" id="CP118166">
    <property type="protein sequence ID" value="WDI31260.1"/>
    <property type="molecule type" value="Genomic_DNA"/>
</dbReference>
<organism evidence="7 8">
    <name type="scientific">Hyphococcus flavus</name>
    <dbReference type="NCBI Taxonomy" id="1866326"/>
    <lineage>
        <taxon>Bacteria</taxon>
        <taxon>Pseudomonadati</taxon>
        <taxon>Pseudomonadota</taxon>
        <taxon>Alphaproteobacteria</taxon>
        <taxon>Parvularculales</taxon>
        <taxon>Parvularculaceae</taxon>
        <taxon>Hyphococcus</taxon>
    </lineage>
</organism>
<evidence type="ECO:0000256" key="2">
    <source>
        <dbReference type="ARBA" id="ARBA00013194"/>
    </source>
</evidence>
<sequence length="300" mass="33309">MRRLAIMAAASLAALGVTAAFADDDDEPAKPTPLEFLQSAPDDVWRPLDPENTLYMDLPAGLVVIELRPDFAPNHIQRIKELTREGFYDGLTFHRVIEGFMAQGGDPKGDGTGGSDKPDLEAEFSREASEVSGFTQIGRDRIAPRVGYVDGMPAAAQPEGLRSFLTTNSVKLWPLHCPGVMSMARATDPNSANSQFFLMIGDSRLNLDKRYTGWGWIVDGFEATRRIVRGEPPSRPTPIIRVRLEADIPASQRENIRVLNTSSETFKQYLQLTEDVSEDSYVKDICEIRVPIKKDGKIER</sequence>
<dbReference type="Proteomes" id="UP001214043">
    <property type="component" value="Chromosome"/>
</dbReference>
<accession>A0AAE9ZIY7</accession>
<evidence type="ECO:0000256" key="3">
    <source>
        <dbReference type="ARBA" id="ARBA00023110"/>
    </source>
</evidence>
<dbReference type="Gene3D" id="2.40.100.10">
    <property type="entry name" value="Cyclophilin-like"/>
    <property type="match status" value="1"/>
</dbReference>
<evidence type="ECO:0000259" key="6">
    <source>
        <dbReference type="PROSITE" id="PS50072"/>
    </source>
</evidence>